<dbReference type="Proteomes" id="UP000789595">
    <property type="component" value="Unassembled WGS sequence"/>
</dbReference>
<dbReference type="PROSITE" id="PS00018">
    <property type="entry name" value="EF_HAND_1"/>
    <property type="match status" value="1"/>
</dbReference>
<dbReference type="Pfam" id="PF13499">
    <property type="entry name" value="EF-hand_7"/>
    <property type="match status" value="1"/>
</dbReference>
<dbReference type="PANTHER" id="PTHR24347">
    <property type="entry name" value="SERINE/THREONINE-PROTEIN KINASE"/>
    <property type="match status" value="1"/>
</dbReference>
<accession>A0A7S4E5W4</accession>
<dbReference type="Gene3D" id="3.30.200.20">
    <property type="entry name" value="Phosphorylase Kinase, domain 1"/>
    <property type="match status" value="1"/>
</dbReference>
<evidence type="ECO:0000256" key="3">
    <source>
        <dbReference type="ARBA" id="ARBA00022840"/>
    </source>
</evidence>
<evidence type="ECO:0000313" key="9">
    <source>
        <dbReference type="EMBL" id="CAH0373501.1"/>
    </source>
</evidence>
<dbReference type="GO" id="GO:0005509">
    <property type="term" value="F:calcium ion binding"/>
    <property type="evidence" value="ECO:0007669"/>
    <property type="project" value="InterPro"/>
</dbReference>
<keyword evidence="3 5" id="KW-0067">ATP-binding</keyword>
<reference evidence="8" key="1">
    <citation type="submission" date="2021-01" db="EMBL/GenBank/DDBJ databases">
        <authorList>
            <person name="Corre E."/>
            <person name="Pelletier E."/>
            <person name="Niang G."/>
            <person name="Scheremetjew M."/>
            <person name="Finn R."/>
            <person name="Kale V."/>
            <person name="Holt S."/>
            <person name="Cochrane G."/>
            <person name="Meng A."/>
            <person name="Brown T."/>
            <person name="Cohen L."/>
        </authorList>
    </citation>
    <scope>NUCLEOTIDE SEQUENCE</scope>
    <source>
        <strain evidence="8">CCMP1756</strain>
    </source>
</reference>
<dbReference type="InterPro" id="IPR011992">
    <property type="entry name" value="EF-hand-dom_pair"/>
</dbReference>
<dbReference type="AlphaFoldDB" id="A0A7S4E5W4"/>
<dbReference type="SMART" id="SM00220">
    <property type="entry name" value="S_TKc"/>
    <property type="match status" value="1"/>
</dbReference>
<name>A0A7S4E5W4_9STRA</name>
<dbReference type="PROSITE" id="PS50222">
    <property type="entry name" value="EF_HAND_2"/>
    <property type="match status" value="3"/>
</dbReference>
<evidence type="ECO:0000313" key="8">
    <source>
        <dbReference type="EMBL" id="CAE0692485.1"/>
    </source>
</evidence>
<gene>
    <name evidence="8" type="ORF">PCAL00307_LOCUS7921</name>
    <name evidence="9" type="ORF">PECAL_4P07060</name>
</gene>
<feature type="domain" description="EF-hand" evidence="7">
    <location>
        <begin position="467"/>
        <end position="502"/>
    </location>
</feature>
<dbReference type="InterPro" id="IPR002048">
    <property type="entry name" value="EF_hand_dom"/>
</dbReference>
<dbReference type="Gene3D" id="1.10.510.10">
    <property type="entry name" value="Transferase(Phosphotransferase) domain 1"/>
    <property type="match status" value="1"/>
</dbReference>
<evidence type="ECO:0000256" key="1">
    <source>
        <dbReference type="ARBA" id="ARBA00022741"/>
    </source>
</evidence>
<feature type="domain" description="Protein kinase" evidence="6">
    <location>
        <begin position="34"/>
        <end position="318"/>
    </location>
</feature>
<dbReference type="PROSITE" id="PS50011">
    <property type="entry name" value="PROTEIN_KINASE_DOM"/>
    <property type="match status" value="1"/>
</dbReference>
<evidence type="ECO:0000313" key="10">
    <source>
        <dbReference type="Proteomes" id="UP000789595"/>
    </source>
</evidence>
<evidence type="ECO:0000256" key="4">
    <source>
        <dbReference type="ARBA" id="ARBA00024334"/>
    </source>
</evidence>
<evidence type="ECO:0008006" key="11">
    <source>
        <dbReference type="Google" id="ProtNLM"/>
    </source>
</evidence>
<feature type="binding site" evidence="5">
    <location>
        <position position="67"/>
    </location>
    <ligand>
        <name>ATP</name>
        <dbReference type="ChEBI" id="CHEBI:30616"/>
    </ligand>
</feature>
<reference evidence="9" key="2">
    <citation type="submission" date="2021-11" db="EMBL/GenBank/DDBJ databases">
        <authorList>
            <consortium name="Genoscope - CEA"/>
            <person name="William W."/>
        </authorList>
    </citation>
    <scope>NUCLEOTIDE SEQUENCE</scope>
</reference>
<dbReference type="EMBL" id="CAKKNE010000004">
    <property type="protein sequence ID" value="CAH0373501.1"/>
    <property type="molecule type" value="Genomic_DNA"/>
</dbReference>
<dbReference type="InterPro" id="IPR018247">
    <property type="entry name" value="EF_Hand_1_Ca_BS"/>
</dbReference>
<feature type="domain" description="EF-hand" evidence="7">
    <location>
        <begin position="395"/>
        <end position="430"/>
    </location>
</feature>
<evidence type="ECO:0000259" key="6">
    <source>
        <dbReference type="PROSITE" id="PS50011"/>
    </source>
</evidence>
<dbReference type="Pfam" id="PF00069">
    <property type="entry name" value="Pkinase"/>
    <property type="match status" value="1"/>
</dbReference>
<protein>
    <recommendedName>
        <fullName evidence="11">Calmodulin</fullName>
    </recommendedName>
</protein>
<proteinExistence type="inferred from homology"/>
<dbReference type="Gene3D" id="1.10.238.10">
    <property type="entry name" value="EF-hand"/>
    <property type="match status" value="2"/>
</dbReference>
<dbReference type="SUPFAM" id="SSF47473">
    <property type="entry name" value="EF-hand"/>
    <property type="match status" value="1"/>
</dbReference>
<keyword evidence="2" id="KW-0106">Calcium</keyword>
<dbReference type="InterPro" id="IPR000719">
    <property type="entry name" value="Prot_kinase_dom"/>
</dbReference>
<dbReference type="GO" id="GO:0004672">
    <property type="term" value="F:protein kinase activity"/>
    <property type="evidence" value="ECO:0007669"/>
    <property type="project" value="InterPro"/>
</dbReference>
<dbReference type="GO" id="GO:0005524">
    <property type="term" value="F:ATP binding"/>
    <property type="evidence" value="ECO:0007669"/>
    <property type="project" value="UniProtKB-UniRule"/>
</dbReference>
<dbReference type="SUPFAM" id="SSF56112">
    <property type="entry name" value="Protein kinase-like (PK-like)"/>
    <property type="match status" value="1"/>
</dbReference>
<dbReference type="OrthoDB" id="193931at2759"/>
<sequence length="514" mass="56563">MGCLQSNLSTARLDPSLCSTTPFQEKYARKVSGLTEERFLGQGSFGRVVLIEDKQSRDTYALKIIAKRRRTGGDEKLLESLRTEITILREYGRHENILQLRDVYDRPTSVLLVEELATGGDLLGWATHAPSRTGHQHLSFTEGHAASATRQILKAVAYLHDRNVVHRDIKPDNVLVRDRRSFVIKVADFGCSKILEKGQATAVQSKKGYEQLMDSFVGTKVYAAPEILRHKPYDSSVDEYSTGVLVALLLTGKHPLSDIEVDTNLALASCDVPFLIDFSDKKWSRVNKAARDVARALARCDPAKRIRAKDALRSFPWLDEAASVVEAPALPDDVLERLRRTRLDGVQALALRSVVSTPKVSTFAKEADQLFEALDADSTGLVRRNEVLRLAHGRLRRVDLELAFDHADLAGDGVVTKDEFKCALLATRGDLVAQLVDAAFAALDVSHTGKITASDVMACAAGLGVKVDASDVQKWIASHDVAGDGELSRDEFQKMMSSVADSEFRAGEKLLTKL</sequence>
<evidence type="ECO:0000256" key="2">
    <source>
        <dbReference type="ARBA" id="ARBA00022837"/>
    </source>
</evidence>
<dbReference type="SMART" id="SM00054">
    <property type="entry name" value="EFh"/>
    <property type="match status" value="4"/>
</dbReference>
<keyword evidence="1 5" id="KW-0547">Nucleotide-binding</keyword>
<organism evidence="8">
    <name type="scientific">Pelagomonas calceolata</name>
    <dbReference type="NCBI Taxonomy" id="35677"/>
    <lineage>
        <taxon>Eukaryota</taxon>
        <taxon>Sar</taxon>
        <taxon>Stramenopiles</taxon>
        <taxon>Ochrophyta</taxon>
        <taxon>Pelagophyceae</taxon>
        <taxon>Pelagomonadales</taxon>
        <taxon>Pelagomonadaceae</taxon>
        <taxon>Pelagomonas</taxon>
    </lineage>
</organism>
<dbReference type="InterPro" id="IPR008271">
    <property type="entry name" value="Ser/Thr_kinase_AS"/>
</dbReference>
<dbReference type="CDD" id="cd00051">
    <property type="entry name" value="EFh"/>
    <property type="match status" value="1"/>
</dbReference>
<evidence type="ECO:0000259" key="7">
    <source>
        <dbReference type="PROSITE" id="PS50222"/>
    </source>
</evidence>
<feature type="domain" description="EF-hand" evidence="7">
    <location>
        <begin position="431"/>
        <end position="466"/>
    </location>
</feature>
<dbReference type="PROSITE" id="PS00107">
    <property type="entry name" value="PROTEIN_KINASE_ATP"/>
    <property type="match status" value="1"/>
</dbReference>
<dbReference type="PROSITE" id="PS00108">
    <property type="entry name" value="PROTEIN_KINASE_ST"/>
    <property type="match status" value="1"/>
</dbReference>
<keyword evidence="10" id="KW-1185">Reference proteome</keyword>
<evidence type="ECO:0000256" key="5">
    <source>
        <dbReference type="PROSITE-ProRule" id="PRU10141"/>
    </source>
</evidence>
<dbReference type="InterPro" id="IPR011009">
    <property type="entry name" value="Kinase-like_dom_sf"/>
</dbReference>
<comment type="similarity">
    <text evidence="4">Belongs to the protein kinase superfamily. Ser/Thr protein kinase family. CDPK subfamily.</text>
</comment>
<dbReference type="InterPro" id="IPR017441">
    <property type="entry name" value="Protein_kinase_ATP_BS"/>
</dbReference>
<dbReference type="EMBL" id="HBIW01009286">
    <property type="protein sequence ID" value="CAE0692485.1"/>
    <property type="molecule type" value="Transcribed_RNA"/>
</dbReference>